<accession>A0A8S5QBZ1</accession>
<protein>
    <submittedName>
        <fullName evidence="1">Uncharacterized protein</fullName>
    </submittedName>
</protein>
<organism evidence="1">
    <name type="scientific">Siphoviridae sp. ctVii20</name>
    <dbReference type="NCBI Taxonomy" id="2825533"/>
    <lineage>
        <taxon>Viruses</taxon>
        <taxon>Duplodnaviria</taxon>
        <taxon>Heunggongvirae</taxon>
        <taxon>Uroviricota</taxon>
        <taxon>Caudoviricetes</taxon>
    </lineage>
</organism>
<sequence>MNGWAFSCPLSAVRWKGFGTGEIERNHAFGPVERVSVG</sequence>
<proteinExistence type="predicted"/>
<dbReference type="EMBL" id="BK015631">
    <property type="protein sequence ID" value="DAE16791.1"/>
    <property type="molecule type" value="Genomic_DNA"/>
</dbReference>
<reference evidence="1" key="1">
    <citation type="journal article" date="2021" name="Proc. Natl. Acad. Sci. U.S.A.">
        <title>A Catalog of Tens of Thousands of Viruses from Human Metagenomes Reveals Hidden Associations with Chronic Diseases.</title>
        <authorList>
            <person name="Tisza M.J."/>
            <person name="Buck C.B."/>
        </authorList>
    </citation>
    <scope>NUCLEOTIDE SEQUENCE</scope>
    <source>
        <strain evidence="1">CtVii20</strain>
    </source>
</reference>
<name>A0A8S5QBZ1_9CAUD</name>
<evidence type="ECO:0000313" key="1">
    <source>
        <dbReference type="EMBL" id="DAE16791.1"/>
    </source>
</evidence>